<proteinExistence type="predicted"/>
<keyword evidence="2" id="KW-0472">Membrane</keyword>
<evidence type="ECO:0008006" key="7">
    <source>
        <dbReference type="Google" id="ProtNLM"/>
    </source>
</evidence>
<protein>
    <recommendedName>
        <fullName evidence="7">TonB dependent receptor</fullName>
    </recommendedName>
</protein>
<evidence type="ECO:0000256" key="4">
    <source>
        <dbReference type="SAM" id="SignalP"/>
    </source>
</evidence>
<evidence type="ECO:0000256" key="3">
    <source>
        <dbReference type="ARBA" id="ARBA00023237"/>
    </source>
</evidence>
<evidence type="ECO:0000256" key="2">
    <source>
        <dbReference type="ARBA" id="ARBA00023136"/>
    </source>
</evidence>
<keyword evidence="6" id="KW-1185">Reference proteome</keyword>
<sequence>MKLFQKYHSKFFVIAIFFCCSVSIANAQNDTSRRQTIEITSSYKPALRNSVKINLYASPITADTARPRLAYNIPPQNLFFAYQPVSLKPLALDADTTLQLGDRNQLKVGFGSFATPYVSGAFSFGDGKKNLLNVYGNYISSRGNIKNQDFSEMNVRGDGSIFTPKSEIYAHAAFAQHEYYQYGYNHALDSFAKADIRRSYHDLSAGIGFRNIAVNDLNFIYDPHMELHAFSRGGKATETTLLLNLPVEKKFSDAVSLKVTAKGNFDKYQIKNSTQQVTNNLVELTPEFVYYGDRFTFHGGITPAWNNNDVNILPNIYAEAQLQKNVLVVQAGWIGNYIANSFRTLSAENPYMQDPADFNNTKQTQYYGGVKATVGNHFSFNARAAFITYNNMPLFINDSLDGKSFYIKDERRIDNLQIHGDMNFINQDKFTLTGGLDLNTYTGLLDNAKAWGLFPLKVTGSLRWNAFKQVLIKGDLAAFSGAKALLSNGSQKNLKGGTDISAGAEFKINKQFSAWLDFDNLLNSKYERWSNYPVYGLQVIGGILIHF</sequence>
<evidence type="ECO:0000313" key="5">
    <source>
        <dbReference type="EMBL" id="KAA9038618.1"/>
    </source>
</evidence>
<comment type="subcellular location">
    <subcellularLocation>
        <location evidence="1">Cell outer membrane</location>
    </subcellularLocation>
</comment>
<dbReference type="EMBL" id="VYQF01000003">
    <property type="protein sequence ID" value="KAA9038618.1"/>
    <property type="molecule type" value="Genomic_DNA"/>
</dbReference>
<keyword evidence="4" id="KW-0732">Signal</keyword>
<feature type="chain" id="PRO_5023812508" description="TonB dependent receptor" evidence="4">
    <location>
        <begin position="28"/>
        <end position="547"/>
    </location>
</feature>
<evidence type="ECO:0000313" key="6">
    <source>
        <dbReference type="Proteomes" id="UP000326903"/>
    </source>
</evidence>
<keyword evidence="3" id="KW-0998">Cell outer membrane</keyword>
<reference evidence="5 6" key="1">
    <citation type="submission" date="2019-09" db="EMBL/GenBank/DDBJ databases">
        <title>Draft genome sequence of Ginsengibacter sp. BR5-29.</title>
        <authorList>
            <person name="Im W.-T."/>
        </authorList>
    </citation>
    <scope>NUCLEOTIDE SEQUENCE [LARGE SCALE GENOMIC DNA]</scope>
    <source>
        <strain evidence="5 6">BR5-29</strain>
    </source>
</reference>
<dbReference type="Gene3D" id="2.40.170.20">
    <property type="entry name" value="TonB-dependent receptor, beta-barrel domain"/>
    <property type="match status" value="1"/>
</dbReference>
<comment type="caution">
    <text evidence="5">The sequence shown here is derived from an EMBL/GenBank/DDBJ whole genome shotgun (WGS) entry which is preliminary data.</text>
</comment>
<dbReference type="AlphaFoldDB" id="A0A5J5IF22"/>
<dbReference type="Proteomes" id="UP000326903">
    <property type="component" value="Unassembled WGS sequence"/>
</dbReference>
<name>A0A5J5IF22_9BACT</name>
<dbReference type="InterPro" id="IPR036942">
    <property type="entry name" value="Beta-barrel_TonB_sf"/>
</dbReference>
<organism evidence="5 6">
    <name type="scientific">Ginsengibacter hankyongi</name>
    <dbReference type="NCBI Taxonomy" id="2607284"/>
    <lineage>
        <taxon>Bacteria</taxon>
        <taxon>Pseudomonadati</taxon>
        <taxon>Bacteroidota</taxon>
        <taxon>Chitinophagia</taxon>
        <taxon>Chitinophagales</taxon>
        <taxon>Chitinophagaceae</taxon>
        <taxon>Ginsengibacter</taxon>
    </lineage>
</organism>
<evidence type="ECO:0000256" key="1">
    <source>
        <dbReference type="ARBA" id="ARBA00004442"/>
    </source>
</evidence>
<feature type="signal peptide" evidence="4">
    <location>
        <begin position="1"/>
        <end position="27"/>
    </location>
</feature>
<gene>
    <name evidence="5" type="ORF">FW778_13780</name>
</gene>
<accession>A0A5J5IF22</accession>
<dbReference type="GO" id="GO:0009279">
    <property type="term" value="C:cell outer membrane"/>
    <property type="evidence" value="ECO:0007669"/>
    <property type="project" value="UniProtKB-SubCell"/>
</dbReference>
<dbReference type="RefSeq" id="WP_150415339.1">
    <property type="nucleotide sequence ID" value="NZ_VYQF01000003.1"/>
</dbReference>
<dbReference type="SUPFAM" id="SSF56935">
    <property type="entry name" value="Porins"/>
    <property type="match status" value="1"/>
</dbReference>